<protein>
    <submittedName>
        <fullName evidence="3">Transcriptional regulator with XRE-family HTH domain</fullName>
    </submittedName>
</protein>
<accession>A0A7W3MXG0</accession>
<evidence type="ECO:0000259" key="2">
    <source>
        <dbReference type="PROSITE" id="PS50943"/>
    </source>
</evidence>
<dbReference type="AlphaFoldDB" id="A0A7W3MXG0"/>
<dbReference type="SMART" id="SM00530">
    <property type="entry name" value="HTH_XRE"/>
    <property type="match status" value="1"/>
</dbReference>
<evidence type="ECO:0000313" key="3">
    <source>
        <dbReference type="EMBL" id="MBA9003708.1"/>
    </source>
</evidence>
<keyword evidence="4" id="KW-1185">Reference proteome</keyword>
<sequence>MSEHPAAPAKPLYDHVEEIRIRRGWTKIQLARRLGISRGTIDNWKTQPRPPQASTVARVAAHLEIDPERALRLAGIIPADHPTARELLVDHMRARASELGLTWSELMDGVRDITGPYGVEDLGRGDKRRIEHRLRWRPGSVEAIIEGGDPTPLPNREQPAEGGDAVDKALEDWRAVQSMLDELREQDPDRLRTARRLLEAYMEEAG</sequence>
<reference evidence="3 4" key="1">
    <citation type="submission" date="2020-08" db="EMBL/GenBank/DDBJ databases">
        <title>Sequencing the genomes of 1000 actinobacteria strains.</title>
        <authorList>
            <person name="Klenk H.-P."/>
        </authorList>
    </citation>
    <scope>NUCLEOTIDE SEQUENCE [LARGE SCALE GENOMIC DNA]</scope>
    <source>
        <strain evidence="3 4">DSM 45823</strain>
    </source>
</reference>
<evidence type="ECO:0000256" key="1">
    <source>
        <dbReference type="SAM" id="MobiDB-lite"/>
    </source>
</evidence>
<dbReference type="GO" id="GO:0003677">
    <property type="term" value="F:DNA binding"/>
    <property type="evidence" value="ECO:0007669"/>
    <property type="project" value="InterPro"/>
</dbReference>
<dbReference type="InterPro" id="IPR001387">
    <property type="entry name" value="Cro/C1-type_HTH"/>
</dbReference>
<organism evidence="3 4">
    <name type="scientific">Thermomonospora cellulosilytica</name>
    <dbReference type="NCBI Taxonomy" id="1411118"/>
    <lineage>
        <taxon>Bacteria</taxon>
        <taxon>Bacillati</taxon>
        <taxon>Actinomycetota</taxon>
        <taxon>Actinomycetes</taxon>
        <taxon>Streptosporangiales</taxon>
        <taxon>Thermomonosporaceae</taxon>
        <taxon>Thermomonospora</taxon>
    </lineage>
</organism>
<dbReference type="EMBL" id="JACJII010000001">
    <property type="protein sequence ID" value="MBA9003708.1"/>
    <property type="molecule type" value="Genomic_DNA"/>
</dbReference>
<dbReference type="InterPro" id="IPR010982">
    <property type="entry name" value="Lambda_DNA-bd_dom_sf"/>
</dbReference>
<proteinExistence type="predicted"/>
<gene>
    <name evidence="3" type="ORF">HNR21_002590</name>
</gene>
<evidence type="ECO:0000313" key="4">
    <source>
        <dbReference type="Proteomes" id="UP000539313"/>
    </source>
</evidence>
<comment type="caution">
    <text evidence="3">The sequence shown here is derived from an EMBL/GenBank/DDBJ whole genome shotgun (WGS) entry which is preliminary data.</text>
</comment>
<feature type="region of interest" description="Disordered" evidence="1">
    <location>
        <begin position="145"/>
        <end position="164"/>
    </location>
</feature>
<dbReference type="RefSeq" id="WP_182705389.1">
    <property type="nucleotide sequence ID" value="NZ_JACJII010000001.1"/>
</dbReference>
<name>A0A7W3MXG0_9ACTN</name>
<dbReference type="Proteomes" id="UP000539313">
    <property type="component" value="Unassembled WGS sequence"/>
</dbReference>
<feature type="domain" description="HTH cro/C1-type" evidence="2">
    <location>
        <begin position="16"/>
        <end position="70"/>
    </location>
</feature>
<dbReference type="SUPFAM" id="SSF47413">
    <property type="entry name" value="lambda repressor-like DNA-binding domains"/>
    <property type="match status" value="1"/>
</dbReference>
<dbReference type="PROSITE" id="PS50943">
    <property type="entry name" value="HTH_CROC1"/>
    <property type="match status" value="1"/>
</dbReference>
<dbReference type="Gene3D" id="1.10.260.40">
    <property type="entry name" value="lambda repressor-like DNA-binding domains"/>
    <property type="match status" value="1"/>
</dbReference>
<dbReference type="Pfam" id="PF01381">
    <property type="entry name" value="HTH_3"/>
    <property type="match status" value="1"/>
</dbReference>
<dbReference type="CDD" id="cd00093">
    <property type="entry name" value="HTH_XRE"/>
    <property type="match status" value="1"/>
</dbReference>